<dbReference type="SUPFAM" id="SSF81665">
    <property type="entry name" value="Calcium ATPase, transmembrane domain M"/>
    <property type="match status" value="1"/>
</dbReference>
<dbReference type="EMBL" id="JMKJ01000579">
    <property type="protein sequence ID" value="KGG50453.1"/>
    <property type="molecule type" value="Genomic_DNA"/>
</dbReference>
<feature type="transmembrane region" description="Helical" evidence="10">
    <location>
        <begin position="789"/>
        <end position="810"/>
    </location>
</feature>
<evidence type="ECO:0000256" key="2">
    <source>
        <dbReference type="ARBA" id="ARBA00022692"/>
    </source>
</evidence>
<organism evidence="12 13">
    <name type="scientific">Mitosporidium daphniae</name>
    <dbReference type="NCBI Taxonomy" id="1485682"/>
    <lineage>
        <taxon>Eukaryota</taxon>
        <taxon>Fungi</taxon>
        <taxon>Fungi incertae sedis</taxon>
        <taxon>Microsporidia</taxon>
        <taxon>Mitosporidium</taxon>
    </lineage>
</organism>
<proteinExistence type="predicted"/>
<dbReference type="GO" id="GO:0005886">
    <property type="term" value="C:plasma membrane"/>
    <property type="evidence" value="ECO:0007669"/>
    <property type="project" value="TreeGrafter"/>
</dbReference>
<dbReference type="InterPro" id="IPR004014">
    <property type="entry name" value="ATPase_P-typ_cation-transptr_N"/>
</dbReference>
<feature type="domain" description="Cation-transporting P-type ATPase N-terminal" evidence="11">
    <location>
        <begin position="26"/>
        <end position="100"/>
    </location>
</feature>
<evidence type="ECO:0000256" key="5">
    <source>
        <dbReference type="ARBA" id="ARBA00022840"/>
    </source>
</evidence>
<feature type="transmembrane region" description="Helical" evidence="10">
    <location>
        <begin position="939"/>
        <end position="960"/>
    </location>
</feature>
<dbReference type="PANTHER" id="PTHR24093:SF369">
    <property type="entry name" value="CALCIUM-TRANSPORTING ATPASE"/>
    <property type="match status" value="1"/>
</dbReference>
<dbReference type="InterPro" id="IPR044492">
    <property type="entry name" value="P_typ_ATPase_HD_dom"/>
</dbReference>
<dbReference type="SUPFAM" id="SSF81660">
    <property type="entry name" value="Metal cation-transporting ATPase, ATP-binding domain N"/>
    <property type="match status" value="1"/>
</dbReference>
<dbReference type="GeneID" id="25260668"/>
<dbReference type="PROSITE" id="PS00154">
    <property type="entry name" value="ATPASE_E1_E2"/>
    <property type="match status" value="1"/>
</dbReference>
<dbReference type="InterPro" id="IPR023298">
    <property type="entry name" value="ATPase_P-typ_TM_dom_sf"/>
</dbReference>
<accession>A0A098VN38</accession>
<evidence type="ECO:0000259" key="11">
    <source>
        <dbReference type="SMART" id="SM00831"/>
    </source>
</evidence>
<feature type="transmembrane region" description="Helical" evidence="10">
    <location>
        <begin position="84"/>
        <end position="105"/>
    </location>
</feature>
<dbReference type="Gene3D" id="3.40.1110.10">
    <property type="entry name" value="Calcium-transporting ATPase, cytoplasmic domain N"/>
    <property type="match status" value="1"/>
</dbReference>
<evidence type="ECO:0000313" key="12">
    <source>
        <dbReference type="EMBL" id="KGG50453.1"/>
    </source>
</evidence>
<keyword evidence="5" id="KW-0067">ATP-binding</keyword>
<dbReference type="SFLD" id="SFLDG00002">
    <property type="entry name" value="C1.7:_P-type_atpase_like"/>
    <property type="match status" value="1"/>
</dbReference>
<evidence type="ECO:0000256" key="6">
    <source>
        <dbReference type="ARBA" id="ARBA00022842"/>
    </source>
</evidence>
<name>A0A098VN38_9MICR</name>
<keyword evidence="4" id="KW-0547">Nucleotide-binding</keyword>
<dbReference type="InterPro" id="IPR006068">
    <property type="entry name" value="ATPase_P-typ_cation-transptr_C"/>
</dbReference>
<evidence type="ECO:0000256" key="4">
    <source>
        <dbReference type="ARBA" id="ARBA00022741"/>
    </source>
</evidence>
<dbReference type="OrthoDB" id="3352408at2759"/>
<dbReference type="FunFam" id="2.70.150.10:FF:000029">
    <property type="entry name" value="Calcium-transporting ATPase"/>
    <property type="match status" value="1"/>
</dbReference>
<dbReference type="Proteomes" id="UP000029725">
    <property type="component" value="Unassembled WGS sequence"/>
</dbReference>
<dbReference type="Pfam" id="PF13246">
    <property type="entry name" value="Cation_ATPase"/>
    <property type="match status" value="1"/>
</dbReference>
<dbReference type="Pfam" id="PF00690">
    <property type="entry name" value="Cation_ATPase_N"/>
    <property type="match status" value="1"/>
</dbReference>
<dbReference type="GO" id="GO:0012505">
    <property type="term" value="C:endomembrane system"/>
    <property type="evidence" value="ECO:0007669"/>
    <property type="project" value="UniProtKB-SubCell"/>
</dbReference>
<feature type="transmembrane region" description="Helical" evidence="10">
    <location>
        <begin position="117"/>
        <end position="137"/>
    </location>
</feature>
<evidence type="ECO:0000313" key="13">
    <source>
        <dbReference type="Proteomes" id="UP000029725"/>
    </source>
</evidence>
<feature type="transmembrane region" description="Helical" evidence="10">
    <location>
        <begin position="972"/>
        <end position="992"/>
    </location>
</feature>
<dbReference type="NCBIfam" id="TIGR01494">
    <property type="entry name" value="ATPase_P-type"/>
    <property type="match status" value="3"/>
</dbReference>
<dbReference type="GO" id="GO:0006874">
    <property type="term" value="P:intracellular calcium ion homeostasis"/>
    <property type="evidence" value="ECO:0007669"/>
    <property type="project" value="TreeGrafter"/>
</dbReference>
<dbReference type="HOGENOM" id="CLU_002360_9_3_1"/>
<dbReference type="RefSeq" id="XP_013236880.1">
    <property type="nucleotide sequence ID" value="XM_013381426.1"/>
</dbReference>
<dbReference type="Gene3D" id="1.20.1110.10">
    <property type="entry name" value="Calcium-transporting ATPase, transmembrane domain"/>
    <property type="match status" value="1"/>
</dbReference>
<dbReference type="PRINTS" id="PR00119">
    <property type="entry name" value="CATATPASE"/>
</dbReference>
<dbReference type="AlphaFoldDB" id="A0A098VN38"/>
<feature type="transmembrane region" description="Helical" evidence="10">
    <location>
        <begin position="822"/>
        <end position="843"/>
    </location>
</feature>
<dbReference type="PANTHER" id="PTHR24093">
    <property type="entry name" value="CATION TRANSPORTING ATPASE"/>
    <property type="match status" value="1"/>
</dbReference>
<dbReference type="SUPFAM" id="SSF56784">
    <property type="entry name" value="HAD-like"/>
    <property type="match status" value="1"/>
</dbReference>
<dbReference type="SMART" id="SM00831">
    <property type="entry name" value="Cation_ATPase_N"/>
    <property type="match status" value="1"/>
</dbReference>
<keyword evidence="9 10" id="KW-0472">Membrane</keyword>
<dbReference type="GO" id="GO:0005388">
    <property type="term" value="F:P-type calcium transporter activity"/>
    <property type="evidence" value="ECO:0007669"/>
    <property type="project" value="TreeGrafter"/>
</dbReference>
<keyword evidence="3" id="KW-0479">Metal-binding</keyword>
<feature type="transmembrane region" description="Helical" evidence="10">
    <location>
        <begin position="864"/>
        <end position="887"/>
    </location>
</feature>
<dbReference type="InterPro" id="IPR059000">
    <property type="entry name" value="ATPase_P-type_domA"/>
</dbReference>
<dbReference type="GO" id="GO:0016887">
    <property type="term" value="F:ATP hydrolysis activity"/>
    <property type="evidence" value="ECO:0007669"/>
    <property type="project" value="InterPro"/>
</dbReference>
<dbReference type="GO" id="GO:0005524">
    <property type="term" value="F:ATP binding"/>
    <property type="evidence" value="ECO:0007669"/>
    <property type="project" value="UniProtKB-KW"/>
</dbReference>
<dbReference type="InterPro" id="IPR023299">
    <property type="entry name" value="ATPase_P-typ_cyto_dom_N"/>
</dbReference>
<dbReference type="Gene3D" id="2.70.150.10">
    <property type="entry name" value="Calcium-transporting ATPase, cytoplasmic transduction domain A"/>
    <property type="match status" value="1"/>
</dbReference>
<keyword evidence="7" id="KW-1278">Translocase</keyword>
<evidence type="ECO:0000256" key="8">
    <source>
        <dbReference type="ARBA" id="ARBA00022989"/>
    </source>
</evidence>
<dbReference type="InterPro" id="IPR023214">
    <property type="entry name" value="HAD_sf"/>
</dbReference>
<evidence type="ECO:0000256" key="9">
    <source>
        <dbReference type="ARBA" id="ARBA00023136"/>
    </source>
</evidence>
<dbReference type="GO" id="GO:0046872">
    <property type="term" value="F:metal ion binding"/>
    <property type="evidence" value="ECO:0007669"/>
    <property type="project" value="UniProtKB-KW"/>
</dbReference>
<feature type="transmembrane region" description="Helical" evidence="10">
    <location>
        <begin position="311"/>
        <end position="330"/>
    </location>
</feature>
<dbReference type="PRINTS" id="PR00120">
    <property type="entry name" value="HATPASE"/>
</dbReference>
<dbReference type="InterPro" id="IPR036412">
    <property type="entry name" value="HAD-like_sf"/>
</dbReference>
<dbReference type="VEuPathDB" id="MicrosporidiaDB:DI09_6p370"/>
<comment type="caution">
    <text evidence="12">The sequence shown here is derived from an EMBL/GenBank/DDBJ whole genome shotgun (WGS) entry which is preliminary data.</text>
</comment>
<reference evidence="12 13" key="1">
    <citation type="submission" date="2014-04" db="EMBL/GenBank/DDBJ databases">
        <title>A new species of microsporidia sheds light on the evolution of extreme parasitism.</title>
        <authorList>
            <person name="Haag K.L."/>
            <person name="James T.Y."/>
            <person name="Larsson R."/>
            <person name="Schaer T.M."/>
            <person name="Refardt D."/>
            <person name="Pombert J.-F."/>
            <person name="Ebert D."/>
        </authorList>
    </citation>
    <scope>NUCLEOTIDE SEQUENCE [LARGE SCALE GENOMIC DNA]</scope>
    <source>
        <strain evidence="12 13">UGP3</strain>
        <tissue evidence="12">Spores</tissue>
    </source>
</reference>
<dbReference type="SFLD" id="SFLDS00003">
    <property type="entry name" value="Haloacid_Dehalogenase"/>
    <property type="match status" value="1"/>
</dbReference>
<dbReference type="Gene3D" id="3.40.50.1000">
    <property type="entry name" value="HAD superfamily/HAD-like"/>
    <property type="match status" value="1"/>
</dbReference>
<comment type="subcellular location">
    <subcellularLocation>
        <location evidence="1">Endomembrane system</location>
        <topology evidence="1">Multi-pass membrane protein</topology>
    </subcellularLocation>
</comment>
<dbReference type="InterPro" id="IPR008250">
    <property type="entry name" value="ATPase_P-typ_transduc_dom_A_sf"/>
</dbReference>
<dbReference type="SUPFAM" id="SSF81653">
    <property type="entry name" value="Calcium ATPase, transduction domain A"/>
    <property type="match status" value="1"/>
</dbReference>
<dbReference type="Pfam" id="PF00122">
    <property type="entry name" value="E1-E2_ATPase"/>
    <property type="match status" value="1"/>
</dbReference>
<keyword evidence="8 10" id="KW-1133">Transmembrane helix</keyword>
<sequence length="1047" mass="114134">MTNMTAVAPEELSKLVAEKSCSQVEHYGGIPGLLDMLRSNADHGLMFSDQDSSERVLFFGENKLPTPPSKLLFRFIWDAMHDKTLIMLMIASFISLIIGFYRMLFVPDATSHEWLEGAAILAAVFSVVIISSLNDWVKDRKFRSLHQKNTDRQIHVLRNSKEKMVSVFTLLVGDIVLLEAGEVIPADGILVDGHSLVIDESSLTGESKPIRKGNDDDYFLLSGTTVCEGIGKMLILAVGRHSLHGQIMTSMMDDGSGQQGAPSITPLQKQLFNLAEKIAYFGIASALLLFGSLLIKLLISERNLLTNPSDLILAITNIFIQAVTILVVAVPEGLPMAVTLTLAFASTKMTAENNLVRVLSACETMGSATCICTDKTGTLTTNQMSVVGGSLFGVAFGVISEDKGSLEEDFYGQFEEDISEDASTSNCHSGYEDDDLLRPLLPLFEENAREKELFVDSIILNSTAIIPSLGDQNKDSVIGSKTEVALLQMLQKLGIEDPCMQRVNSIQSGKVIADMVPFSSERKMMKVSIDQSKAGRPPLILIKGAPELILASCSMQLSINSTTHATVEKVPIDDAAIKATQWRLSRMGLRTIAFAYYSPDDGVGKSAGGMDYFTGDDSSEMSRVYIGMVGIEDPLREDVPKAVLSCQRAGISIRMVTGDSLETASSIAKRAGILMRGGLAIEGPRFRSLDEATLNKIVPRLQVLSRSSPLDKQILVNKLKALGDIVTVTGDGTNDGPALRSAHVGFSMGITGTEVAKQASSIILMDDKFSSIVKAISWGRCVGDSVRKFLLFQLTVNISAVVVAFISALLNSDGRGAFNALQLLWVNLLMDTLGALALATDGPTPELLDRKPEGLNRQLVTKGMWIRILGMALFQIVVLLLMISFLSDTHKTFVFNTFVMMQLWNEILCRTLPPLPGSAASIAHKFFFNPFKNMLDNHISLSVLFFSILGQFLIVEYGGTVFGTVPLSKLEWAASILIGATCLPLFFILNYISSISAKEEEENASRRQFRSTMASRERLQWHAAVTDIQNGLSVFSALRRARPVVSD</sequence>
<dbReference type="Pfam" id="PF00689">
    <property type="entry name" value="Cation_ATPase_C"/>
    <property type="match status" value="1"/>
</dbReference>
<keyword evidence="6" id="KW-0460">Magnesium</keyword>
<evidence type="ECO:0000256" key="7">
    <source>
        <dbReference type="ARBA" id="ARBA00022967"/>
    </source>
</evidence>
<dbReference type="InterPro" id="IPR001757">
    <property type="entry name" value="P_typ_ATPase"/>
</dbReference>
<dbReference type="SFLD" id="SFLDF00027">
    <property type="entry name" value="p-type_atpase"/>
    <property type="match status" value="1"/>
</dbReference>
<keyword evidence="2 10" id="KW-0812">Transmembrane</keyword>
<gene>
    <name evidence="12" type="ORF">DI09_6p370</name>
</gene>
<evidence type="ECO:0000256" key="1">
    <source>
        <dbReference type="ARBA" id="ARBA00004127"/>
    </source>
</evidence>
<evidence type="ECO:0000256" key="3">
    <source>
        <dbReference type="ARBA" id="ARBA00022723"/>
    </source>
</evidence>
<keyword evidence="13" id="KW-1185">Reference proteome</keyword>
<dbReference type="InterPro" id="IPR018303">
    <property type="entry name" value="ATPase_P-typ_P_site"/>
</dbReference>
<feature type="transmembrane region" description="Helical" evidence="10">
    <location>
        <begin position="278"/>
        <end position="299"/>
    </location>
</feature>
<evidence type="ECO:0000256" key="10">
    <source>
        <dbReference type="SAM" id="Phobius"/>
    </source>
</evidence>
<protein>
    <submittedName>
        <fullName evidence="12">PMCA-type calcium-translocating P-type ATPase</fullName>
    </submittedName>
</protein>